<dbReference type="EMBL" id="CAJNIZ010045613">
    <property type="protein sequence ID" value="CAE7725072.1"/>
    <property type="molecule type" value="Genomic_DNA"/>
</dbReference>
<sequence length="64" mass="7248">FTKLALRPGEVEVAVVKFRAQEATKQWSETQRSWVVEPRCDVLVASSGQEQWRTALYIASPEIA</sequence>
<reference evidence="1" key="1">
    <citation type="submission" date="2021-02" db="EMBL/GenBank/DDBJ databases">
        <authorList>
            <person name="Dougan E. K."/>
            <person name="Rhodes N."/>
            <person name="Thang M."/>
            <person name="Chan C."/>
        </authorList>
    </citation>
    <scope>NUCLEOTIDE SEQUENCE</scope>
</reference>
<dbReference type="AlphaFoldDB" id="A0A812X5G0"/>
<evidence type="ECO:0000313" key="1">
    <source>
        <dbReference type="EMBL" id="CAE7725072.1"/>
    </source>
</evidence>
<organism evidence="1 2">
    <name type="scientific">Symbiodinium pilosum</name>
    <name type="common">Dinoflagellate</name>
    <dbReference type="NCBI Taxonomy" id="2952"/>
    <lineage>
        <taxon>Eukaryota</taxon>
        <taxon>Sar</taxon>
        <taxon>Alveolata</taxon>
        <taxon>Dinophyceae</taxon>
        <taxon>Suessiales</taxon>
        <taxon>Symbiodiniaceae</taxon>
        <taxon>Symbiodinium</taxon>
    </lineage>
</organism>
<accession>A0A812X5G0</accession>
<protein>
    <submittedName>
        <fullName evidence="1">BglI protein</fullName>
    </submittedName>
</protein>
<feature type="non-terminal residue" evidence="1">
    <location>
        <position position="1"/>
    </location>
</feature>
<dbReference type="Proteomes" id="UP000649617">
    <property type="component" value="Unassembled WGS sequence"/>
</dbReference>
<gene>
    <name evidence="1" type="primary">bglI</name>
    <name evidence="1" type="ORF">SPIL2461_LOCUS20728</name>
</gene>
<keyword evidence="2" id="KW-1185">Reference proteome</keyword>
<name>A0A812X5G0_SYMPI</name>
<comment type="caution">
    <text evidence="1">The sequence shown here is derived from an EMBL/GenBank/DDBJ whole genome shotgun (WGS) entry which is preliminary data.</text>
</comment>
<proteinExistence type="predicted"/>
<evidence type="ECO:0000313" key="2">
    <source>
        <dbReference type="Proteomes" id="UP000649617"/>
    </source>
</evidence>